<dbReference type="InterPro" id="IPR023896">
    <property type="entry name" value="LTA_DltD"/>
</dbReference>
<dbReference type="PANTHER" id="PTHR40039:SF1">
    <property type="entry name" value="PROTEIN DLTD"/>
    <property type="match status" value="1"/>
</dbReference>
<keyword evidence="3" id="KW-1185">Reference proteome</keyword>
<sequence length="417" mass="48325">MLKRLWLILGPLLVAFIGLFALLLFAPERTSHHLSAEKRAATALTPIVFKNAALKKEALSDPNHRFVPFFGSSEWRRLDEMHPSILSEAYKRDYTPFLLGLKGAESLTHYFGIQQIQPQLKGKQAVFIISPQWFVKDGQVADAFNYYYASDQGYSFLKNTTGSAEDQYAAKRFLALMPESPINRFMKKIVAGKRLTKFDYWQINLVEKLSNHEDNLFAGLQFGDNYQDKVEPRAAKLPQPYDLSTLQEKAQELGEKHTSNNNFGILNRFYTRRIKHSLGELKDSQTKFSYLKSPEYNDFQLLLSEFAKNKTDVMFVIPPVNEKWRTYTGLNKEMYDKAVDKIRYQLTSQGFNQIADLSQQGNEPYFMQDTIHLGWNGWLAFDKAVNPFLTNKQPTPQYHLDNYFFSREWAETEHATK</sequence>
<dbReference type="PANTHER" id="PTHR40039">
    <property type="entry name" value="PROTEIN DLTD"/>
    <property type="match status" value="1"/>
</dbReference>
<reference evidence="3" key="1">
    <citation type="submission" date="2017-08" db="EMBL/GenBank/DDBJ databases">
        <title>Draft genome sequence of Lactococcus sp. strain Rs-Y01, isolated from the gut of the lower termite Reticulitermes speratus.</title>
        <authorList>
            <person name="Ohkuma M."/>
            <person name="Yuki M."/>
        </authorList>
    </citation>
    <scope>NUCLEOTIDE SEQUENCE [LARGE SCALE GENOMIC DNA]</scope>
    <source>
        <strain evidence="3">Rs-Y01</strain>
    </source>
</reference>
<dbReference type="RefSeq" id="WP_094784647.1">
    <property type="nucleotide sequence ID" value="NZ_BEDT01000002.1"/>
</dbReference>
<comment type="pathway">
    <text evidence="1">Cell wall biogenesis; lipoteichoic acid biosynthesis.</text>
</comment>
<evidence type="ECO:0000313" key="2">
    <source>
        <dbReference type="EMBL" id="GAX47613.1"/>
    </source>
</evidence>
<evidence type="ECO:0000256" key="1">
    <source>
        <dbReference type="PIRNR" id="PIRNR021438"/>
    </source>
</evidence>
<accession>A0A224XDC8</accession>
<keyword evidence="1" id="KW-0472">Membrane</keyword>
<gene>
    <name evidence="2" type="ORF">RsY01_1213</name>
</gene>
<protein>
    <recommendedName>
        <fullName evidence="1">Protein DltD</fullName>
    </recommendedName>
</protein>
<comment type="caution">
    <text evidence="2">The sequence shown here is derived from an EMBL/GenBank/DDBJ whole genome shotgun (WGS) entry which is preliminary data.</text>
</comment>
<comment type="similarity">
    <text evidence="1">Belongs to the DltD family.</text>
</comment>
<dbReference type="GO" id="GO:0005886">
    <property type="term" value="C:plasma membrane"/>
    <property type="evidence" value="ECO:0007669"/>
    <property type="project" value="UniProtKB-UniRule"/>
</dbReference>
<dbReference type="EMBL" id="BEDT01000002">
    <property type="protein sequence ID" value="GAX47613.1"/>
    <property type="molecule type" value="Genomic_DNA"/>
</dbReference>
<dbReference type="InterPro" id="IPR006998">
    <property type="entry name" value="DltD"/>
</dbReference>
<dbReference type="GO" id="GO:0070395">
    <property type="term" value="P:lipoteichoic acid biosynthetic process"/>
    <property type="evidence" value="ECO:0007669"/>
    <property type="project" value="UniProtKB-UniRule"/>
</dbReference>
<name>A0A224XDC8_9LACT</name>
<dbReference type="UniPathway" id="UPA00556"/>
<dbReference type="PIRSF" id="PIRSF021438">
    <property type="entry name" value="DltD"/>
    <property type="match status" value="1"/>
</dbReference>
<organism evidence="2 3">
    <name type="scientific">Pseudolactococcus reticulitermitis</name>
    <dbReference type="NCBI Taxonomy" id="2025039"/>
    <lineage>
        <taxon>Bacteria</taxon>
        <taxon>Bacillati</taxon>
        <taxon>Bacillota</taxon>
        <taxon>Bacilli</taxon>
        <taxon>Lactobacillales</taxon>
        <taxon>Streptococcaceae</taxon>
        <taxon>Pseudolactococcus</taxon>
    </lineage>
</organism>
<keyword evidence="1" id="KW-1003">Cell membrane</keyword>
<evidence type="ECO:0000313" key="3">
    <source>
        <dbReference type="Proteomes" id="UP000218689"/>
    </source>
</evidence>
<proteinExistence type="inferred from homology"/>
<dbReference type="AlphaFoldDB" id="A0A224XDC8"/>
<dbReference type="Proteomes" id="UP000218689">
    <property type="component" value="Unassembled WGS sequence"/>
</dbReference>
<dbReference type="Pfam" id="PF04914">
    <property type="entry name" value="DltD"/>
    <property type="match status" value="1"/>
</dbReference>
<dbReference type="OrthoDB" id="1700484at2"/>
<dbReference type="NCBIfam" id="TIGR04092">
    <property type="entry name" value="LTA_DltD"/>
    <property type="match status" value="1"/>
</dbReference>